<evidence type="ECO:0000259" key="1">
    <source>
        <dbReference type="Pfam" id="PF13480"/>
    </source>
</evidence>
<dbReference type="InterPro" id="IPR017469">
    <property type="entry name" value="PEP-CTERM_FemAB-rel"/>
</dbReference>
<dbReference type="PANTHER" id="PTHR36174:SF1">
    <property type="entry name" value="LIPID II:GLYCINE GLYCYLTRANSFERASE"/>
    <property type="match status" value="1"/>
</dbReference>
<dbReference type="PANTHER" id="PTHR36174">
    <property type="entry name" value="LIPID II:GLYCINE GLYCYLTRANSFERASE"/>
    <property type="match status" value="1"/>
</dbReference>
<protein>
    <submittedName>
        <fullName evidence="2">FemAB family PEP-CTERM system-associated protein</fullName>
    </submittedName>
</protein>
<dbReference type="InterPro" id="IPR038740">
    <property type="entry name" value="BioF2-like_GNAT_dom"/>
</dbReference>
<gene>
    <name evidence="2" type="ORF">PN838_16125</name>
</gene>
<dbReference type="EMBL" id="JAQOMS010000002">
    <property type="protein sequence ID" value="MDC2890012.1"/>
    <property type="molecule type" value="Genomic_DNA"/>
</dbReference>
<comment type="caution">
    <text evidence="2">The sequence shown here is derived from an EMBL/GenBank/DDBJ whole genome shotgun (WGS) entry which is preliminary data.</text>
</comment>
<dbReference type="InterPro" id="IPR050644">
    <property type="entry name" value="PG_Glycine_Bridge_Synth"/>
</dbReference>
<evidence type="ECO:0000313" key="3">
    <source>
        <dbReference type="Proteomes" id="UP001528411"/>
    </source>
</evidence>
<dbReference type="SUPFAM" id="SSF55729">
    <property type="entry name" value="Acyl-CoA N-acyltransferases (Nat)"/>
    <property type="match status" value="2"/>
</dbReference>
<reference evidence="2 3" key="1">
    <citation type="submission" date="2023-01" db="EMBL/GenBank/DDBJ databases">
        <title>Psychrosphaera sp. nov., isolated from marine algae.</title>
        <authorList>
            <person name="Bayburt H."/>
            <person name="Choi B.J."/>
            <person name="Kim J.M."/>
            <person name="Choi D.G."/>
            <person name="Jeon C.O."/>
        </authorList>
    </citation>
    <scope>NUCLEOTIDE SEQUENCE [LARGE SCALE GENOMIC DNA]</scope>
    <source>
        <strain evidence="2 3">G1-22</strain>
    </source>
</reference>
<name>A0ABT5FG82_9GAMM</name>
<dbReference type="Gene3D" id="3.40.630.30">
    <property type="match status" value="2"/>
</dbReference>
<evidence type="ECO:0000313" key="2">
    <source>
        <dbReference type="EMBL" id="MDC2890012.1"/>
    </source>
</evidence>
<dbReference type="Proteomes" id="UP001528411">
    <property type="component" value="Unassembled WGS sequence"/>
</dbReference>
<keyword evidence="3" id="KW-1185">Reference proteome</keyword>
<sequence length="346" mass="39392">MTILVKTYNSAIDAEWDEYVKSHDNGSIYHLMSWKPLIEKCFGHKASYLYAINESGKICGVLPAVNVKSALFGNNLISMPYFNYGGAIADSTEIAQKLTQATIEFAKQQGIDYVQFRENQADPDSTLEVSTSKVNMILQLPETAELLGKSIGSKRRSQIKRPIREGVSHKFGGLELLDDFYEVFCLNMRDLGTPVYAKSFFQEILTTFASNAILCVIYWEGKPVSTGFLLHHNNRMEIPWASTVRYANRISVNMYLYWQILSYAIEQEFKEFDFGRSTIDAGTYKFKKQWGAEPSQCYWYHWVPDGKTLPNLSPTNSKFELAIKIWQKLPLGITKLIGPPIVKNLP</sequence>
<dbReference type="InterPro" id="IPR016181">
    <property type="entry name" value="Acyl_CoA_acyltransferase"/>
</dbReference>
<dbReference type="Pfam" id="PF13480">
    <property type="entry name" value="Acetyltransf_6"/>
    <property type="match status" value="1"/>
</dbReference>
<organism evidence="2 3">
    <name type="scientific">Psychrosphaera algicola</name>
    <dbReference type="NCBI Taxonomy" id="3023714"/>
    <lineage>
        <taxon>Bacteria</taxon>
        <taxon>Pseudomonadati</taxon>
        <taxon>Pseudomonadota</taxon>
        <taxon>Gammaproteobacteria</taxon>
        <taxon>Alteromonadales</taxon>
        <taxon>Pseudoalteromonadaceae</taxon>
        <taxon>Psychrosphaera</taxon>
    </lineage>
</organism>
<proteinExistence type="predicted"/>
<feature type="domain" description="BioF2-like acetyltransferase" evidence="1">
    <location>
        <begin position="153"/>
        <end position="287"/>
    </location>
</feature>
<dbReference type="RefSeq" id="WP_272181316.1">
    <property type="nucleotide sequence ID" value="NZ_JAQOMS010000002.1"/>
</dbReference>
<accession>A0ABT5FG82</accession>
<dbReference type="NCBIfam" id="TIGR03019">
    <property type="entry name" value="pepcterm_femAB"/>
    <property type="match status" value="1"/>
</dbReference>